<comment type="subcellular location">
    <subcellularLocation>
        <location evidence="5">Cytoplasm</location>
    </subcellularLocation>
</comment>
<name>A0A1T2L7R4_9GAMM</name>
<dbReference type="InterPro" id="IPR001789">
    <property type="entry name" value="Sig_transdc_resp-reg_receiver"/>
</dbReference>
<organism evidence="10 11">
    <name type="scientific">Solemya pervernicosa gill symbiont</name>
    <dbReference type="NCBI Taxonomy" id="642797"/>
    <lineage>
        <taxon>Bacteria</taxon>
        <taxon>Pseudomonadati</taxon>
        <taxon>Pseudomonadota</taxon>
        <taxon>Gammaproteobacteria</taxon>
        <taxon>sulfur-oxidizing symbionts</taxon>
    </lineage>
</organism>
<dbReference type="InterPro" id="IPR008248">
    <property type="entry name" value="CheB-like"/>
</dbReference>
<evidence type="ECO:0000256" key="3">
    <source>
        <dbReference type="ARBA" id="ARBA00022801"/>
    </source>
</evidence>
<evidence type="ECO:0000259" key="9">
    <source>
        <dbReference type="PROSITE" id="PS50122"/>
    </source>
</evidence>
<dbReference type="SMART" id="SM00448">
    <property type="entry name" value="REC"/>
    <property type="match status" value="1"/>
</dbReference>
<dbReference type="GO" id="GO:0008984">
    <property type="term" value="F:protein-glutamate methylesterase activity"/>
    <property type="evidence" value="ECO:0007669"/>
    <property type="project" value="UniProtKB-UniRule"/>
</dbReference>
<dbReference type="PANTHER" id="PTHR42872">
    <property type="entry name" value="PROTEIN-GLUTAMATE METHYLESTERASE/PROTEIN-GLUTAMINE GLUTAMINASE"/>
    <property type="match status" value="1"/>
</dbReference>
<dbReference type="RefSeq" id="WP_078483022.1">
    <property type="nucleotide sequence ID" value="NZ_MPRL01000014.1"/>
</dbReference>
<evidence type="ECO:0000259" key="8">
    <source>
        <dbReference type="PROSITE" id="PS50110"/>
    </source>
</evidence>
<dbReference type="AlphaFoldDB" id="A0A1T2L7R4"/>
<evidence type="ECO:0000313" key="10">
    <source>
        <dbReference type="EMBL" id="OOZ41123.1"/>
    </source>
</evidence>
<dbReference type="SUPFAM" id="SSF52738">
    <property type="entry name" value="Methylesterase CheB, C-terminal domain"/>
    <property type="match status" value="1"/>
</dbReference>
<dbReference type="SUPFAM" id="SSF52172">
    <property type="entry name" value="CheY-like"/>
    <property type="match status" value="1"/>
</dbReference>
<dbReference type="Pfam" id="PF01339">
    <property type="entry name" value="CheB_methylest"/>
    <property type="match status" value="1"/>
</dbReference>
<dbReference type="InterPro" id="IPR035909">
    <property type="entry name" value="CheB_C"/>
</dbReference>
<dbReference type="GO" id="GO:0005737">
    <property type="term" value="C:cytoplasm"/>
    <property type="evidence" value="ECO:0007669"/>
    <property type="project" value="UniProtKB-SubCell"/>
</dbReference>
<dbReference type="HAMAP" id="MF_00099">
    <property type="entry name" value="CheB_chemtxs"/>
    <property type="match status" value="1"/>
</dbReference>
<comment type="domain">
    <text evidence="5">Contains a C-terminal catalytic domain, and an N-terminal region which modulates catalytic activity.</text>
</comment>
<dbReference type="EC" id="3.1.1.61" evidence="5"/>
<dbReference type="PROSITE" id="PS50110">
    <property type="entry name" value="RESPONSE_REGULATORY"/>
    <property type="match status" value="1"/>
</dbReference>
<dbReference type="NCBIfam" id="NF009206">
    <property type="entry name" value="PRK12555.1"/>
    <property type="match status" value="1"/>
</dbReference>
<keyword evidence="11" id="KW-1185">Reference proteome</keyword>
<protein>
    <recommendedName>
        <fullName evidence="5">Protein-glutamate methylesterase/protein-glutamine glutaminase</fullName>
        <ecNumber evidence="5">3.1.1.61</ecNumber>
        <ecNumber evidence="5">3.5.1.44</ecNumber>
    </recommendedName>
</protein>
<dbReference type="OrthoDB" id="9793421at2"/>
<feature type="active site" evidence="5 6">
    <location>
        <position position="187"/>
    </location>
</feature>
<dbReference type="GO" id="GO:0006935">
    <property type="term" value="P:chemotaxis"/>
    <property type="evidence" value="ECO:0007669"/>
    <property type="project" value="UniProtKB-UniRule"/>
</dbReference>
<comment type="caution">
    <text evidence="10">The sequence shown here is derived from an EMBL/GenBank/DDBJ whole genome shotgun (WGS) entry which is preliminary data.</text>
</comment>
<comment type="function">
    <text evidence="5">Involved in chemotaxis. Part of a chemotaxis signal transduction system that modulates chemotaxis in response to various stimuli. Catalyzes the demethylation of specific methylglutamate residues introduced into the chemoreceptors (methyl-accepting chemotaxis proteins or MCP) by CheR. Also mediates the irreversible deamidation of specific glutamine residues to glutamic acid.</text>
</comment>
<feature type="domain" description="CheB-type methylesterase" evidence="9">
    <location>
        <begin position="146"/>
        <end position="338"/>
    </location>
</feature>
<evidence type="ECO:0000256" key="2">
    <source>
        <dbReference type="ARBA" id="ARBA00022500"/>
    </source>
</evidence>
<dbReference type="CDD" id="cd16432">
    <property type="entry name" value="CheB_Rec"/>
    <property type="match status" value="1"/>
</dbReference>
<dbReference type="PROSITE" id="PS50122">
    <property type="entry name" value="CHEB"/>
    <property type="match status" value="1"/>
</dbReference>
<comment type="PTM">
    <text evidence="5">Phosphorylated by CheA. Phosphorylation of the N-terminal regulatory domain activates the methylesterase activity.</text>
</comment>
<dbReference type="Pfam" id="PF00072">
    <property type="entry name" value="Response_reg"/>
    <property type="match status" value="1"/>
</dbReference>
<reference evidence="10 11" key="1">
    <citation type="submission" date="2016-11" db="EMBL/GenBank/DDBJ databases">
        <title>Mixed transmission modes and dynamic genome evolution in an obligate animal-bacterial symbiosis.</title>
        <authorList>
            <person name="Russell S.L."/>
            <person name="Corbett-Detig R.B."/>
            <person name="Cavanaugh C.M."/>
        </authorList>
    </citation>
    <scope>NUCLEOTIDE SEQUENCE [LARGE SCALE GENOMIC DNA]</scope>
    <source>
        <strain evidence="10">Sveles-Q1</strain>
    </source>
</reference>
<comment type="catalytic activity">
    <reaction evidence="4 5">
        <text>[protein]-L-glutamate 5-O-methyl ester + H2O = L-glutamyl-[protein] + methanol + H(+)</text>
        <dbReference type="Rhea" id="RHEA:23236"/>
        <dbReference type="Rhea" id="RHEA-COMP:10208"/>
        <dbReference type="Rhea" id="RHEA-COMP:10311"/>
        <dbReference type="ChEBI" id="CHEBI:15377"/>
        <dbReference type="ChEBI" id="CHEBI:15378"/>
        <dbReference type="ChEBI" id="CHEBI:17790"/>
        <dbReference type="ChEBI" id="CHEBI:29973"/>
        <dbReference type="ChEBI" id="CHEBI:82795"/>
        <dbReference type="EC" id="3.1.1.61"/>
    </reaction>
</comment>
<feature type="domain" description="Response regulatory" evidence="8">
    <location>
        <begin position="2"/>
        <end position="119"/>
    </location>
</feature>
<dbReference type="Gene3D" id="3.40.50.2300">
    <property type="match status" value="1"/>
</dbReference>
<evidence type="ECO:0000256" key="4">
    <source>
        <dbReference type="ARBA" id="ARBA00048267"/>
    </source>
</evidence>
<dbReference type="InterPro" id="IPR011006">
    <property type="entry name" value="CheY-like_superfamily"/>
</dbReference>
<dbReference type="PANTHER" id="PTHR42872:SF6">
    <property type="entry name" value="PROTEIN-GLUTAMATE METHYLESTERASE_PROTEIN-GLUTAMINE GLUTAMINASE"/>
    <property type="match status" value="1"/>
</dbReference>
<keyword evidence="3 5" id="KW-0378">Hydrolase</keyword>
<sequence>MRIAIVNDSVLALEGLRRVISMVPEYQLIWMAHDGAEAVERCAEDLPDLILMDLIMPVMDGVEASRKIMQATPCAILVVTATVKGNAALVFEAMGAGALDAVNTPVLGADGNAEGKDALLRKIKLVGTLISQHSESTVAAVDSNLPAVSDSSCLIAIGASTGGPAALADLLAKLPADFPAAILISQHVDEQFVESFAVWLDGQTDLKVRLAAEGDKVETGTVLISPSNHHMIMQDGSHVRLSEQVSDAPYHPSINALFDSVAYNWRGCGYGVLMTGMGWDGAAGLLSMRREGFHTIAQDQTSCAVYGMPKKAVELGAADEVVALDALASRLIALVTGRQSGCKIPQAL</sequence>
<dbReference type="GO" id="GO:0000156">
    <property type="term" value="F:phosphorelay response regulator activity"/>
    <property type="evidence" value="ECO:0007669"/>
    <property type="project" value="InterPro"/>
</dbReference>
<gene>
    <name evidence="5" type="primary">cheB</name>
    <name evidence="10" type="ORF">BOW53_05185</name>
</gene>
<feature type="active site" evidence="5 6">
    <location>
        <position position="280"/>
    </location>
</feature>
<dbReference type="NCBIfam" id="NF001965">
    <property type="entry name" value="PRK00742.1"/>
    <property type="match status" value="1"/>
</dbReference>
<evidence type="ECO:0000256" key="5">
    <source>
        <dbReference type="HAMAP-Rule" id="MF_00099"/>
    </source>
</evidence>
<comment type="catalytic activity">
    <reaction evidence="5">
        <text>L-glutaminyl-[protein] + H2O = L-glutamyl-[protein] + NH4(+)</text>
        <dbReference type="Rhea" id="RHEA:16441"/>
        <dbReference type="Rhea" id="RHEA-COMP:10207"/>
        <dbReference type="Rhea" id="RHEA-COMP:10208"/>
        <dbReference type="ChEBI" id="CHEBI:15377"/>
        <dbReference type="ChEBI" id="CHEBI:28938"/>
        <dbReference type="ChEBI" id="CHEBI:29973"/>
        <dbReference type="ChEBI" id="CHEBI:30011"/>
        <dbReference type="EC" id="3.5.1.44"/>
    </reaction>
</comment>
<dbReference type="InterPro" id="IPR000673">
    <property type="entry name" value="Sig_transdc_resp-reg_Me-estase"/>
</dbReference>
<keyword evidence="5 7" id="KW-0597">Phosphoprotein</keyword>
<keyword evidence="2 5" id="KW-0145">Chemotaxis</keyword>
<evidence type="ECO:0000256" key="1">
    <source>
        <dbReference type="ARBA" id="ARBA00022490"/>
    </source>
</evidence>
<evidence type="ECO:0000313" key="11">
    <source>
        <dbReference type="Proteomes" id="UP000191110"/>
    </source>
</evidence>
<accession>A0A1T2L7R4</accession>
<dbReference type="Gene3D" id="3.40.50.180">
    <property type="entry name" value="Methylesterase CheB, C-terminal domain"/>
    <property type="match status" value="1"/>
</dbReference>
<feature type="modified residue" description="4-aspartylphosphate" evidence="5 7">
    <location>
        <position position="53"/>
    </location>
</feature>
<dbReference type="Proteomes" id="UP000191110">
    <property type="component" value="Unassembled WGS sequence"/>
</dbReference>
<dbReference type="EC" id="3.5.1.44" evidence="5"/>
<dbReference type="EMBL" id="MPRL01000014">
    <property type="protein sequence ID" value="OOZ41123.1"/>
    <property type="molecule type" value="Genomic_DNA"/>
</dbReference>
<dbReference type="PIRSF" id="PIRSF000876">
    <property type="entry name" value="RR_chemtxs_CheB"/>
    <property type="match status" value="1"/>
</dbReference>
<dbReference type="GO" id="GO:0050568">
    <property type="term" value="F:protein-glutamine glutaminase activity"/>
    <property type="evidence" value="ECO:0007669"/>
    <property type="project" value="UniProtKB-UniRule"/>
</dbReference>
<dbReference type="CDD" id="cd17541">
    <property type="entry name" value="REC_CheB-like"/>
    <property type="match status" value="1"/>
</dbReference>
<evidence type="ECO:0000256" key="6">
    <source>
        <dbReference type="PROSITE-ProRule" id="PRU00050"/>
    </source>
</evidence>
<keyword evidence="1 5" id="KW-0963">Cytoplasm</keyword>
<comment type="similarity">
    <text evidence="5">Belongs to the CheB family.</text>
</comment>
<proteinExistence type="inferred from homology"/>
<feature type="active site" evidence="5 6">
    <location>
        <position position="160"/>
    </location>
</feature>
<evidence type="ECO:0000256" key="7">
    <source>
        <dbReference type="PROSITE-ProRule" id="PRU00169"/>
    </source>
</evidence>